<dbReference type="GO" id="GO:0098797">
    <property type="term" value="C:plasma membrane protein complex"/>
    <property type="evidence" value="ECO:0007669"/>
    <property type="project" value="TreeGrafter"/>
</dbReference>
<dbReference type="PANTHER" id="PTHR30489:SF0">
    <property type="entry name" value="LIPOPROTEIN-RELEASING SYSTEM TRANSMEMBRANE PROTEIN LOLE"/>
    <property type="match status" value="1"/>
</dbReference>
<comment type="subcellular location">
    <subcellularLocation>
        <location evidence="1">Cell membrane</location>
        <topology evidence="1">Multi-pass membrane protein</topology>
    </subcellularLocation>
</comment>
<feature type="transmembrane region" description="Helical" evidence="7">
    <location>
        <begin position="751"/>
        <end position="768"/>
    </location>
</feature>
<dbReference type="PROSITE" id="PS51257">
    <property type="entry name" value="PROKAR_LIPOPROTEIN"/>
    <property type="match status" value="1"/>
</dbReference>
<evidence type="ECO:0000256" key="1">
    <source>
        <dbReference type="ARBA" id="ARBA00004651"/>
    </source>
</evidence>
<dbReference type="GO" id="GO:0044874">
    <property type="term" value="P:lipoprotein localization to outer membrane"/>
    <property type="evidence" value="ECO:0007669"/>
    <property type="project" value="TreeGrafter"/>
</dbReference>
<comment type="caution">
    <text evidence="9">The sequence shown here is derived from an EMBL/GenBank/DDBJ whole genome shotgun (WGS) entry which is preliminary data.</text>
</comment>
<evidence type="ECO:0000256" key="3">
    <source>
        <dbReference type="ARBA" id="ARBA00022475"/>
    </source>
</evidence>
<feature type="domain" description="ABC3 transporter permease C-terminal" evidence="8">
    <location>
        <begin position="659"/>
        <end position="775"/>
    </location>
</feature>
<evidence type="ECO:0000313" key="10">
    <source>
        <dbReference type="Proteomes" id="UP000037507"/>
    </source>
</evidence>
<accession>A0A2T7UCS3</accession>
<keyword evidence="10" id="KW-1185">Reference proteome</keyword>
<dbReference type="EMBL" id="LFYT02000013">
    <property type="protein sequence ID" value="PVE42503.1"/>
    <property type="molecule type" value="Genomic_DNA"/>
</dbReference>
<keyword evidence="3" id="KW-1003">Cell membrane</keyword>
<evidence type="ECO:0000313" key="9">
    <source>
        <dbReference type="EMBL" id="PVE42503.1"/>
    </source>
</evidence>
<comment type="similarity">
    <text evidence="2">Belongs to the ABC-4 integral membrane protein family. LolC/E subfamily.</text>
</comment>
<dbReference type="STRING" id="1293045.H663_16030"/>
<feature type="transmembrane region" description="Helical" evidence="7">
    <location>
        <begin position="354"/>
        <end position="377"/>
    </location>
</feature>
<sequence length="785" mass="85752">MLGRMLWRDLWHLRGQLVAAALVVACGISVLLALRGTYQSLLLAQTDYYQTHRLADVFAHLRRAPDSLAEQMRQWPGVAQVQTRLVVEVTVDVPGLAEPAIAKLVSVPSTHRPLLNDLQLVRGRYLDAGASDQVLVSEVFATANGLQVADKLGVLLHGRKKELVIMGIALSPEFVYEVGHGMVFPDNRRYGVMWIAHETLAPAFDMQGAFNDVSLSLWRGASEQAVMAALDGLLLRYGGLNAHGRDTQLSHRFLTDELGELGVMTTALPSLFLAVSAFLLYVVLSRLVATQRPQIGLLKAFGFTDFRVGLHYFQFALVTVVIGLFLGVPLGLVLGQKFVDIYRAFFHFPSLRFVADPALIGLCVGVSLLSAGAGAWLSVRKAILLAPAEAMRPQAPARYRAGTWLQQRWALGLPASVRMIARNLVRRPWRALGSVLGIACAMGLLLMGRFAMDAPNHMLSVQFNQVQRYDVMVTYNEALGPRALMAMGGMDGVIQVESFRALPAWLVHGHRRKRIDVMGLMQGKGQHQLLGADGHAVDLPPQGLVLSAKLADILGVVPGDRLTLEALEGRRPVLDIPVVSVVDEMLGLGAYMDARALARLLGEENTSSGAFLRIEADKALQVYERLKRMPVVAGIAVAHAVQQSVRQTMERAFFFFSSILLVFACVIIAGMVYNSARIALSERGNELASLSVLGFTQREVVFLLLGEQLVLLLLAIPAGLAIGYGLCAMLVPMFDRDMFRVPLVLTPWSYAYAVLAALVASALSGVLVSRRIRQLDLIAVLKTRE</sequence>
<dbReference type="RefSeq" id="WP_053175058.1">
    <property type="nucleotide sequence ID" value="NZ_LFYT02000013.1"/>
</dbReference>
<feature type="transmembrane region" description="Helical" evidence="7">
    <location>
        <begin position="429"/>
        <end position="452"/>
    </location>
</feature>
<dbReference type="Pfam" id="PF02687">
    <property type="entry name" value="FtsX"/>
    <property type="match status" value="2"/>
</dbReference>
<name>A0A2T7UCS3_9BURK</name>
<dbReference type="Proteomes" id="UP000037507">
    <property type="component" value="Unassembled WGS sequence"/>
</dbReference>
<reference evidence="9" key="1">
    <citation type="submission" date="2017-04" db="EMBL/GenBank/DDBJ databases">
        <title>Unexpected and diverse lifestyles within the genus Limnohabitans.</title>
        <authorList>
            <person name="Kasalicky V."/>
            <person name="Mehrshad M."/>
            <person name="Andrei S.-A."/>
            <person name="Salcher M."/>
            <person name="Kratochvilova H."/>
            <person name="Simek K."/>
            <person name="Ghai R."/>
        </authorList>
    </citation>
    <scope>NUCLEOTIDE SEQUENCE [LARGE SCALE GENOMIC DNA]</scope>
    <source>
        <strain evidence="9">II-D5</strain>
    </source>
</reference>
<evidence type="ECO:0000259" key="8">
    <source>
        <dbReference type="Pfam" id="PF02687"/>
    </source>
</evidence>
<feature type="transmembrane region" description="Helical" evidence="7">
    <location>
        <begin position="652"/>
        <end position="673"/>
    </location>
</feature>
<dbReference type="InterPro" id="IPR003838">
    <property type="entry name" value="ABC3_permease_C"/>
</dbReference>
<gene>
    <name evidence="9" type="ORF">H663_011325</name>
</gene>
<evidence type="ECO:0000256" key="2">
    <source>
        <dbReference type="ARBA" id="ARBA00005236"/>
    </source>
</evidence>
<dbReference type="PANTHER" id="PTHR30489">
    <property type="entry name" value="LIPOPROTEIN-RELEASING SYSTEM TRANSMEMBRANE PROTEIN LOLE"/>
    <property type="match status" value="1"/>
</dbReference>
<evidence type="ECO:0000256" key="6">
    <source>
        <dbReference type="ARBA" id="ARBA00023136"/>
    </source>
</evidence>
<evidence type="ECO:0000256" key="7">
    <source>
        <dbReference type="SAM" id="Phobius"/>
    </source>
</evidence>
<keyword evidence="6 7" id="KW-0472">Membrane</keyword>
<proteinExistence type="inferred from homology"/>
<feature type="transmembrane region" description="Helical" evidence="7">
    <location>
        <begin position="271"/>
        <end position="289"/>
    </location>
</feature>
<organism evidence="9 10">
    <name type="scientific">Limnohabitans planktonicus II-D5</name>
    <dbReference type="NCBI Taxonomy" id="1293045"/>
    <lineage>
        <taxon>Bacteria</taxon>
        <taxon>Pseudomonadati</taxon>
        <taxon>Pseudomonadota</taxon>
        <taxon>Betaproteobacteria</taxon>
        <taxon>Burkholderiales</taxon>
        <taxon>Comamonadaceae</taxon>
        <taxon>Limnohabitans</taxon>
    </lineage>
</organism>
<keyword evidence="5 7" id="KW-1133">Transmembrane helix</keyword>
<feature type="transmembrane region" description="Helical" evidence="7">
    <location>
        <begin position="310"/>
        <end position="334"/>
    </location>
</feature>
<keyword evidence="4 7" id="KW-0812">Transmembrane</keyword>
<dbReference type="InterPro" id="IPR051447">
    <property type="entry name" value="Lipoprotein-release_system"/>
</dbReference>
<evidence type="ECO:0000256" key="4">
    <source>
        <dbReference type="ARBA" id="ARBA00022692"/>
    </source>
</evidence>
<evidence type="ECO:0000256" key="5">
    <source>
        <dbReference type="ARBA" id="ARBA00022989"/>
    </source>
</evidence>
<feature type="domain" description="ABC3 transporter permease C-terminal" evidence="8">
    <location>
        <begin position="269"/>
        <end position="383"/>
    </location>
</feature>
<dbReference type="AlphaFoldDB" id="A0A2T7UCS3"/>
<protein>
    <submittedName>
        <fullName evidence="9">ABC transporter permease</fullName>
    </submittedName>
</protein>
<feature type="transmembrane region" description="Helical" evidence="7">
    <location>
        <begin position="709"/>
        <end position="731"/>
    </location>
</feature>